<keyword evidence="4" id="KW-1185">Reference proteome</keyword>
<dbReference type="AlphaFoldDB" id="A0A5R9GLE8"/>
<dbReference type="EMBL" id="VCIW01000004">
    <property type="protein sequence ID" value="TLS52615.1"/>
    <property type="molecule type" value="Genomic_DNA"/>
</dbReference>
<protein>
    <submittedName>
        <fullName evidence="3">Extracellular solute-binding protein</fullName>
    </submittedName>
</protein>
<dbReference type="Proteomes" id="UP000309676">
    <property type="component" value="Unassembled WGS sequence"/>
</dbReference>
<feature type="chain" id="PRO_5024290764" evidence="2">
    <location>
        <begin position="40"/>
        <end position="491"/>
    </location>
</feature>
<evidence type="ECO:0000313" key="3">
    <source>
        <dbReference type="EMBL" id="TLS52615.1"/>
    </source>
</evidence>
<reference evidence="3 4" key="1">
    <citation type="submission" date="2019-05" db="EMBL/GenBank/DDBJ databases">
        <authorList>
            <person name="Narsing Rao M.P."/>
            <person name="Li W.J."/>
        </authorList>
    </citation>
    <scope>NUCLEOTIDE SEQUENCE [LARGE SCALE GENOMIC DNA]</scope>
    <source>
        <strain evidence="3 4">SYSU_K30003</strain>
    </source>
</reference>
<organism evidence="3 4">
    <name type="scientific">Paenibacillus antri</name>
    <dbReference type="NCBI Taxonomy" id="2582848"/>
    <lineage>
        <taxon>Bacteria</taxon>
        <taxon>Bacillati</taxon>
        <taxon>Bacillota</taxon>
        <taxon>Bacilli</taxon>
        <taxon>Bacillales</taxon>
        <taxon>Paenibacillaceae</taxon>
        <taxon>Paenibacillus</taxon>
    </lineage>
</organism>
<dbReference type="InterPro" id="IPR050490">
    <property type="entry name" value="Bact_solute-bd_prot1"/>
</dbReference>
<feature type="region of interest" description="Disordered" evidence="1">
    <location>
        <begin position="48"/>
        <end position="79"/>
    </location>
</feature>
<dbReference type="PANTHER" id="PTHR43649">
    <property type="entry name" value="ARABINOSE-BINDING PROTEIN-RELATED"/>
    <property type="match status" value="1"/>
</dbReference>
<dbReference type="Gene3D" id="3.40.190.10">
    <property type="entry name" value="Periplasmic binding protein-like II"/>
    <property type="match status" value="1"/>
</dbReference>
<evidence type="ECO:0000256" key="1">
    <source>
        <dbReference type="SAM" id="MobiDB-lite"/>
    </source>
</evidence>
<evidence type="ECO:0000313" key="4">
    <source>
        <dbReference type="Proteomes" id="UP000309676"/>
    </source>
</evidence>
<keyword evidence="2" id="KW-0732">Signal</keyword>
<name>A0A5R9GLE8_9BACL</name>
<evidence type="ECO:0000256" key="2">
    <source>
        <dbReference type="SAM" id="SignalP"/>
    </source>
</evidence>
<dbReference type="InterPro" id="IPR006059">
    <property type="entry name" value="SBP"/>
</dbReference>
<dbReference type="PANTHER" id="PTHR43649:SF32">
    <property type="entry name" value="SUGAR BINDING SECRETED PROTEIN"/>
    <property type="match status" value="1"/>
</dbReference>
<comment type="caution">
    <text evidence="3">The sequence shown here is derived from an EMBL/GenBank/DDBJ whole genome shotgun (WGS) entry which is preliminary data.</text>
</comment>
<dbReference type="Pfam" id="PF13416">
    <property type="entry name" value="SBP_bac_8"/>
    <property type="match status" value="1"/>
</dbReference>
<feature type="signal peptide" evidence="2">
    <location>
        <begin position="1"/>
        <end position="39"/>
    </location>
</feature>
<dbReference type="SUPFAM" id="SSF53850">
    <property type="entry name" value="Periplasmic binding protein-like II"/>
    <property type="match status" value="1"/>
</dbReference>
<proteinExistence type="predicted"/>
<sequence length="491" mass="53711">MSAQDFKGRTENPKKGGCQMKKRASISLILILVLTMALAACSGGSGLGTGTPEPADPKAEAPSNDNKGQTDAPPAQEVVTADPNNFVPALATDTQGEVTVWAAWPLESWIGMFNSQYPNVKVNLVVMDEIEGKLKTALAAGSGAPDIAFLDGGLMGNYNTVDGFEDLLLPPYNAGIYEDFFPPSVWQRFKSLDGQKLISIATDTAPAVTFYRVDILEENGFPTDPAELGEYIANADNFINMAKTLQAQGKYLIQWDTEPLSIYTFGIGFFNRKLEWQRNTPQFADGLDLSKRFKQEKLASNIDFWSDEGTQALASGKTAMTFLGNWGVDEIRNKAPDTEGKWRATHLPFGAYGGWGGASLGITTQSKNKPLAWEFIRLILLNNVFANKENIQYGGTPAFLPAYDLLESVETPNVFLGGQKTGKMYMEMIQKIPESISTPLDVKAQEIWDKGIQEALEKNIDSKTALQNIQDEVERVLGPDIAALKQQLGIQ</sequence>
<gene>
    <name evidence="3" type="ORF">FE782_08235</name>
</gene>
<accession>A0A5R9GLE8</accession>